<evidence type="ECO:0000259" key="1">
    <source>
        <dbReference type="Pfam" id="PF08722"/>
    </source>
</evidence>
<dbReference type="Proteomes" id="UP000635565">
    <property type="component" value="Unassembled WGS sequence"/>
</dbReference>
<sequence length="276" mass="31795">MRLTAEEFHSWCQHLHLSKETEALSATIRESPPVRKVRGRANNVSGRYPSFKMGVSIQFESQYVELWAIYAMERDDDVLEFYDQSARIPLHYRAKSGRATTQWHTPDFFVLRRDFAGWEEWKPASRLDKLAQDQPGRYMRDATGKFRCPPGEAYAEQFGLTYRLRSSAEYHPLFIENLKFLQDFWAHPVPIETAQAALLHDLVERHPGICLSALLETTPDLSIDVVWAELSLHRLFTDLSAHQITSMKLCGETMSRTTTNVKHITTCALRNAASYT</sequence>
<organism evidence="2 3">
    <name type="scientific">Dictyobacter formicarum</name>
    <dbReference type="NCBI Taxonomy" id="2778368"/>
    <lineage>
        <taxon>Bacteria</taxon>
        <taxon>Bacillati</taxon>
        <taxon>Chloroflexota</taxon>
        <taxon>Ktedonobacteria</taxon>
        <taxon>Ktedonobacterales</taxon>
        <taxon>Dictyobacteraceae</taxon>
        <taxon>Dictyobacter</taxon>
    </lineage>
</organism>
<proteinExistence type="predicted"/>
<evidence type="ECO:0000313" key="3">
    <source>
        <dbReference type="Proteomes" id="UP000635565"/>
    </source>
</evidence>
<dbReference type="RefSeq" id="WP_201364712.1">
    <property type="nucleotide sequence ID" value="NZ_BNJJ01000015.1"/>
</dbReference>
<protein>
    <recommendedName>
        <fullName evidence="1">TnsA endonuclease N-terminal domain-containing protein</fullName>
    </recommendedName>
</protein>
<dbReference type="Pfam" id="PF08722">
    <property type="entry name" value="Tn7_TnsA-like_N"/>
    <property type="match status" value="1"/>
</dbReference>
<reference evidence="2 3" key="1">
    <citation type="journal article" date="2021" name="Int. J. Syst. Evol. Microbiol.">
        <title>Reticulibacter mediterranei gen. nov., sp. nov., within the new family Reticulibacteraceae fam. nov., and Ktedonospora formicarum gen. nov., sp. nov., Ktedonobacter robiniae sp. nov., Dictyobacter formicarum sp. nov. and Dictyobacter arantiisoli sp. nov., belonging to the class Ktedonobacteria.</title>
        <authorList>
            <person name="Yabe S."/>
            <person name="Zheng Y."/>
            <person name="Wang C.M."/>
            <person name="Sakai Y."/>
            <person name="Abe K."/>
            <person name="Yokota A."/>
            <person name="Donadio S."/>
            <person name="Cavaletti L."/>
            <person name="Monciardini P."/>
        </authorList>
    </citation>
    <scope>NUCLEOTIDE SEQUENCE [LARGE SCALE GENOMIC DNA]</scope>
    <source>
        <strain evidence="2 3">SOSP1-9</strain>
    </source>
</reference>
<keyword evidence="3" id="KW-1185">Reference proteome</keyword>
<accession>A0ABQ3VPV5</accession>
<feature type="domain" description="TnsA endonuclease N-terminal" evidence="1">
    <location>
        <begin position="75"/>
        <end position="166"/>
    </location>
</feature>
<dbReference type="InterPro" id="IPR014833">
    <property type="entry name" value="TnsA_N"/>
</dbReference>
<name>A0ABQ3VPV5_9CHLR</name>
<comment type="caution">
    <text evidence="2">The sequence shown here is derived from an EMBL/GenBank/DDBJ whole genome shotgun (WGS) entry which is preliminary data.</text>
</comment>
<gene>
    <name evidence="2" type="ORF">KSZ_51420</name>
</gene>
<evidence type="ECO:0000313" key="2">
    <source>
        <dbReference type="EMBL" id="GHO87136.1"/>
    </source>
</evidence>
<dbReference type="EMBL" id="BNJJ01000015">
    <property type="protein sequence ID" value="GHO87136.1"/>
    <property type="molecule type" value="Genomic_DNA"/>
</dbReference>